<dbReference type="InterPro" id="IPR022684">
    <property type="entry name" value="Calpain_cysteine_protease"/>
</dbReference>
<evidence type="ECO:0000313" key="9">
    <source>
        <dbReference type="Proteomes" id="UP001165060"/>
    </source>
</evidence>
<dbReference type="Gene3D" id="3.90.70.10">
    <property type="entry name" value="Cysteine proteinases"/>
    <property type="match status" value="1"/>
</dbReference>
<proteinExistence type="inferred from homology"/>
<dbReference type="SMART" id="SM00230">
    <property type="entry name" value="CysPc"/>
    <property type="match status" value="1"/>
</dbReference>
<dbReference type="InterPro" id="IPR038765">
    <property type="entry name" value="Papain-like_cys_pep_sf"/>
</dbReference>
<dbReference type="PROSITE" id="PS50203">
    <property type="entry name" value="CALPAIN_CAT"/>
    <property type="match status" value="1"/>
</dbReference>
<reference evidence="8 9" key="1">
    <citation type="journal article" date="2023" name="Commun. Biol.">
        <title>Genome analysis of Parmales, the sister group of diatoms, reveals the evolutionary specialization of diatoms from phago-mixotrophs to photoautotrophs.</title>
        <authorList>
            <person name="Ban H."/>
            <person name="Sato S."/>
            <person name="Yoshikawa S."/>
            <person name="Yamada K."/>
            <person name="Nakamura Y."/>
            <person name="Ichinomiya M."/>
            <person name="Sato N."/>
            <person name="Blanc-Mathieu R."/>
            <person name="Endo H."/>
            <person name="Kuwata A."/>
            <person name="Ogata H."/>
        </authorList>
    </citation>
    <scope>NUCLEOTIDE SEQUENCE [LARGE SCALE GENOMIC DNA]</scope>
</reference>
<dbReference type="InterPro" id="IPR000169">
    <property type="entry name" value="Pept_cys_AS"/>
</dbReference>
<feature type="active site" evidence="5">
    <location>
        <position position="341"/>
    </location>
</feature>
<dbReference type="PROSITE" id="PS00139">
    <property type="entry name" value="THIOL_PROTEASE_CYS"/>
    <property type="match status" value="1"/>
</dbReference>
<dbReference type="PRINTS" id="PR00704">
    <property type="entry name" value="CALPAIN"/>
</dbReference>
<evidence type="ECO:0000256" key="3">
    <source>
        <dbReference type="ARBA" id="ARBA00022801"/>
    </source>
</evidence>
<comment type="caution">
    <text evidence="8">The sequence shown here is derived from an EMBL/GenBank/DDBJ whole genome shotgun (WGS) entry which is preliminary data.</text>
</comment>
<dbReference type="EMBL" id="BRYB01004099">
    <property type="protein sequence ID" value="GMI25640.1"/>
    <property type="molecule type" value="Genomic_DNA"/>
</dbReference>
<feature type="compositionally biased region" description="Polar residues" evidence="6">
    <location>
        <begin position="47"/>
        <end position="57"/>
    </location>
</feature>
<sequence length="778" mass="84615">MGRGLVKSALTRNPSNPRPNVDVFRTTHQLLRHRPKDLSSPTKEKFTITQSSSSPGGSNIRKRVGSDVYASTGATLSDPTGWQDVLRERRRNGDKFTDADFPPSEASLGPKAAPKVHSWKRISEIYADRPIAMFQRGSDGTFVDPSDVNQGALGDCYFVGAMSALGMNEAAILDVFPDVSPDLSQDGFWNSPPGEQQYNTEGVYAVRFWRGGRFRVVMVDDFIPCGLYGKPAFASCGASSGAVEIWPMIAEKAFAKLNGSYSAIVAGNEAEALQDLTGGVPETHHFRGKGASDEFNGRDAVDVLWRMLQNLQGEGATMCCSRNGEGEESESMRSTGIMSGHAYGILQAVTVQTITSGEGKARLVQVCNPWGHGEEWNGKWSDRDHKSWSTVGPSMLKRLGHDEGSSPTDPDGTWWMDVRDLYRCYNFLDTCRPIHTSEDWVSHKIASSFTSETGVGDQKHLNPQFHLRLPTKPSKDTVKVLVSISQTSKRVVKKTAMKETIGIAPLLAGGVTKLNKRVVSINSNMIAEKGSYTTSRFSTLEADVPVSSFPIAVVAGVFGKGVGEGKEVDFEMSISTKHANSKLSMVEDEPPRCPVCKDYVTLPWVETGDVLVHSACMEQHRINTADRCLVCDAAILGSFYRVDGGKICADGECKQKHDLANADHCLVCDKAILGSFYPVDGGKKICGEACLQKQKERKSDRCAHCGGPVCKVPGQFSGTYYTEDAGKVHAECHDAWRLATAPKCPVCGKGVVGTFYDVGGGVKVHGEGGCYAEYKRRR</sequence>
<name>A0ABQ6MGL3_9STRA</name>
<evidence type="ECO:0000256" key="2">
    <source>
        <dbReference type="ARBA" id="ARBA00022670"/>
    </source>
</evidence>
<comment type="similarity">
    <text evidence="1">Belongs to the peptidase C2 family.</text>
</comment>
<keyword evidence="2 5" id="KW-0645">Protease</keyword>
<feature type="active site" evidence="5">
    <location>
        <position position="156"/>
    </location>
</feature>
<dbReference type="InterPro" id="IPR001300">
    <property type="entry name" value="Peptidase_C2_calpain_cat"/>
</dbReference>
<evidence type="ECO:0000256" key="5">
    <source>
        <dbReference type="PROSITE-ProRule" id="PRU00239"/>
    </source>
</evidence>
<evidence type="ECO:0000313" key="8">
    <source>
        <dbReference type="EMBL" id="GMI25640.1"/>
    </source>
</evidence>
<dbReference type="PANTHER" id="PTHR10183:SF379">
    <property type="entry name" value="CALPAIN-5"/>
    <property type="match status" value="1"/>
</dbReference>
<dbReference type="SUPFAM" id="SSF54001">
    <property type="entry name" value="Cysteine proteinases"/>
    <property type="match status" value="1"/>
</dbReference>
<protein>
    <recommendedName>
        <fullName evidence="7">Calpain catalytic domain-containing protein</fullName>
    </recommendedName>
</protein>
<organism evidence="8 9">
    <name type="scientific">Tetraparma gracilis</name>
    <dbReference type="NCBI Taxonomy" id="2962635"/>
    <lineage>
        <taxon>Eukaryota</taxon>
        <taxon>Sar</taxon>
        <taxon>Stramenopiles</taxon>
        <taxon>Ochrophyta</taxon>
        <taxon>Bolidophyceae</taxon>
        <taxon>Parmales</taxon>
        <taxon>Triparmaceae</taxon>
        <taxon>Tetraparma</taxon>
    </lineage>
</organism>
<accession>A0ABQ6MGL3</accession>
<feature type="region of interest" description="Disordered" evidence="6">
    <location>
        <begin position="94"/>
        <end position="113"/>
    </location>
</feature>
<evidence type="ECO:0000259" key="7">
    <source>
        <dbReference type="PROSITE" id="PS50203"/>
    </source>
</evidence>
<keyword evidence="3 5" id="KW-0378">Hydrolase</keyword>
<dbReference type="CDD" id="cd00044">
    <property type="entry name" value="CysPc"/>
    <property type="match status" value="1"/>
</dbReference>
<feature type="region of interest" description="Disordered" evidence="6">
    <location>
        <begin position="1"/>
        <end position="63"/>
    </location>
</feature>
<gene>
    <name evidence="8" type="ORF">TeGR_g7182</name>
</gene>
<feature type="domain" description="Calpain catalytic" evidence="7">
    <location>
        <begin position="95"/>
        <end position="434"/>
    </location>
</feature>
<evidence type="ECO:0000256" key="4">
    <source>
        <dbReference type="ARBA" id="ARBA00022807"/>
    </source>
</evidence>
<keyword evidence="4 5" id="KW-0788">Thiol protease</keyword>
<dbReference type="Pfam" id="PF00648">
    <property type="entry name" value="Peptidase_C2"/>
    <property type="match status" value="1"/>
</dbReference>
<keyword evidence="9" id="KW-1185">Reference proteome</keyword>
<dbReference type="PANTHER" id="PTHR10183">
    <property type="entry name" value="CALPAIN"/>
    <property type="match status" value="1"/>
</dbReference>
<dbReference type="Proteomes" id="UP001165060">
    <property type="component" value="Unassembled WGS sequence"/>
</dbReference>
<evidence type="ECO:0000256" key="6">
    <source>
        <dbReference type="SAM" id="MobiDB-lite"/>
    </source>
</evidence>
<evidence type="ECO:0000256" key="1">
    <source>
        <dbReference type="ARBA" id="ARBA00007623"/>
    </source>
</evidence>
<feature type="active site" evidence="5">
    <location>
        <position position="368"/>
    </location>
</feature>